<keyword evidence="7" id="KW-0521">NADP</keyword>
<dbReference type="Gene3D" id="3.40.50.360">
    <property type="match status" value="1"/>
</dbReference>
<evidence type="ECO:0000256" key="5">
    <source>
        <dbReference type="ARBA" id="ARBA00022643"/>
    </source>
</evidence>
<evidence type="ECO:0000259" key="12">
    <source>
        <dbReference type="PROSITE" id="PS50902"/>
    </source>
</evidence>
<comment type="cofactor">
    <cofactor evidence="1">
        <name>FMN</name>
        <dbReference type="ChEBI" id="CHEBI:58210"/>
    </cofactor>
</comment>
<dbReference type="Pfam" id="PF00667">
    <property type="entry name" value="FAD_binding_1"/>
    <property type="match status" value="1"/>
</dbReference>
<dbReference type="InterPro" id="IPR017938">
    <property type="entry name" value="Riboflavin_synthase-like_b-brl"/>
</dbReference>
<comment type="cofactor">
    <cofactor evidence="2">
        <name>FAD</name>
        <dbReference type="ChEBI" id="CHEBI:57692"/>
    </cofactor>
</comment>
<evidence type="ECO:0000256" key="8">
    <source>
        <dbReference type="ARBA" id="ARBA00023002"/>
    </source>
</evidence>
<name>A0A1I2FFD5_9BACT</name>
<evidence type="ECO:0000256" key="9">
    <source>
        <dbReference type="ARBA" id="ARBA00023192"/>
    </source>
</evidence>
<evidence type="ECO:0000256" key="6">
    <source>
        <dbReference type="ARBA" id="ARBA00022827"/>
    </source>
</evidence>
<evidence type="ECO:0000313" key="15">
    <source>
        <dbReference type="Proteomes" id="UP000181976"/>
    </source>
</evidence>
<dbReference type="PROSITE" id="PS51384">
    <property type="entry name" value="FAD_FR"/>
    <property type="match status" value="1"/>
</dbReference>
<dbReference type="EC" id="1.8.1.2" evidence="3"/>
<dbReference type="SUPFAM" id="SSF52343">
    <property type="entry name" value="Ferredoxin reductase-like, C-terminal NADP-linked domain"/>
    <property type="match status" value="1"/>
</dbReference>
<dbReference type="GO" id="GO:0005829">
    <property type="term" value="C:cytosol"/>
    <property type="evidence" value="ECO:0007669"/>
    <property type="project" value="TreeGrafter"/>
</dbReference>
<dbReference type="RefSeq" id="WP_010527644.1">
    <property type="nucleotide sequence ID" value="NZ_AFSL01000057.1"/>
</dbReference>
<accession>A0A1I2FFD5</accession>
<dbReference type="InterPro" id="IPR017927">
    <property type="entry name" value="FAD-bd_FR_type"/>
</dbReference>
<reference evidence="14 15" key="1">
    <citation type="submission" date="2016-10" db="EMBL/GenBank/DDBJ databases">
        <authorList>
            <person name="de Groot N.N."/>
        </authorList>
    </citation>
    <scope>NUCLEOTIDE SEQUENCE [LARGE SCALE GENOMIC DNA]</scope>
    <source>
        <strain evidence="14 15">DSM 19012</strain>
    </source>
</reference>
<evidence type="ECO:0000256" key="1">
    <source>
        <dbReference type="ARBA" id="ARBA00001917"/>
    </source>
</evidence>
<keyword evidence="15" id="KW-1185">Reference proteome</keyword>
<protein>
    <recommendedName>
        <fullName evidence="3">assimilatory sulfite reductase (NADPH)</fullName>
        <ecNumber evidence="3">1.8.1.2</ecNumber>
    </recommendedName>
</protein>
<evidence type="ECO:0000256" key="10">
    <source>
        <dbReference type="ARBA" id="ARBA00052219"/>
    </source>
</evidence>
<dbReference type="SUPFAM" id="SSF63380">
    <property type="entry name" value="Riboflavin synthase domain-like"/>
    <property type="match status" value="1"/>
</dbReference>
<dbReference type="InterPro" id="IPR001094">
    <property type="entry name" value="Flavdoxin-like"/>
</dbReference>
<dbReference type="AlphaFoldDB" id="A0A1I2FFD5"/>
<dbReference type="Gene3D" id="2.40.30.10">
    <property type="entry name" value="Translation factors"/>
    <property type="match status" value="1"/>
</dbReference>
<evidence type="ECO:0000256" key="11">
    <source>
        <dbReference type="SAM" id="MobiDB-lite"/>
    </source>
</evidence>
<evidence type="ECO:0000256" key="7">
    <source>
        <dbReference type="ARBA" id="ARBA00022857"/>
    </source>
</evidence>
<dbReference type="PANTHER" id="PTHR19384:SF128">
    <property type="entry name" value="NADPH OXIDOREDUCTASE A"/>
    <property type="match status" value="1"/>
</dbReference>
<keyword evidence="9" id="KW-0198">Cysteine biosynthesis</keyword>
<evidence type="ECO:0000259" key="13">
    <source>
        <dbReference type="PROSITE" id="PS51384"/>
    </source>
</evidence>
<dbReference type="Pfam" id="PF00175">
    <property type="entry name" value="NAD_binding_1"/>
    <property type="match status" value="1"/>
</dbReference>
<dbReference type="GO" id="GO:0010181">
    <property type="term" value="F:FMN binding"/>
    <property type="evidence" value="ECO:0007669"/>
    <property type="project" value="InterPro"/>
</dbReference>
<dbReference type="Gene3D" id="3.40.50.80">
    <property type="entry name" value="Nucleotide-binding domain of ferredoxin-NADP reductase (FNR) module"/>
    <property type="match status" value="1"/>
</dbReference>
<dbReference type="GO" id="GO:0050660">
    <property type="term" value="F:flavin adenine dinucleotide binding"/>
    <property type="evidence" value="ECO:0007669"/>
    <property type="project" value="TreeGrafter"/>
</dbReference>
<dbReference type="OrthoDB" id="9789468at2"/>
<evidence type="ECO:0000256" key="4">
    <source>
        <dbReference type="ARBA" id="ARBA00022630"/>
    </source>
</evidence>
<dbReference type="eggNOG" id="COG0369">
    <property type="taxonomic scope" value="Bacteria"/>
</dbReference>
<evidence type="ECO:0000313" key="14">
    <source>
        <dbReference type="EMBL" id="SFF04214.1"/>
    </source>
</evidence>
<dbReference type="InParanoid" id="A0A1I2FFD5"/>
<dbReference type="GO" id="GO:0004783">
    <property type="term" value="F:sulfite reductase (NADPH) activity"/>
    <property type="evidence" value="ECO:0007669"/>
    <property type="project" value="UniProtKB-EC"/>
</dbReference>
<dbReference type="GO" id="GO:0019344">
    <property type="term" value="P:cysteine biosynthetic process"/>
    <property type="evidence" value="ECO:0007669"/>
    <property type="project" value="UniProtKB-KW"/>
</dbReference>
<dbReference type="SUPFAM" id="SSF52218">
    <property type="entry name" value="Flavoproteins"/>
    <property type="match status" value="1"/>
</dbReference>
<comment type="catalytic activity">
    <reaction evidence="10">
        <text>hydrogen sulfide + 3 NADP(+) + 3 H2O = sulfite + 3 NADPH + 4 H(+)</text>
        <dbReference type="Rhea" id="RHEA:13801"/>
        <dbReference type="ChEBI" id="CHEBI:15377"/>
        <dbReference type="ChEBI" id="CHEBI:15378"/>
        <dbReference type="ChEBI" id="CHEBI:17359"/>
        <dbReference type="ChEBI" id="CHEBI:29919"/>
        <dbReference type="ChEBI" id="CHEBI:57783"/>
        <dbReference type="ChEBI" id="CHEBI:58349"/>
        <dbReference type="EC" id="1.8.1.2"/>
    </reaction>
</comment>
<sequence>MPQTIQSQHIQKKQENKPDVTETTLHVIYGSRTGNSQSAAKLAYDYARHLGIASEIHDMNTMNPASIANMKNILVAVSTHGEGDPPAVAENFYHFIHSDKAQLPAETKFSVLALGDSSYKDFCKTGHDIRNRLLELGASEISPLVECDIDYEENAKKWVQQAVEAFEALVPKTIPQSKKEFAFEINRVDSENDNIFYAKVKEIKRLTDARFPKRTLHMVLSMEKFADDYQPGDSFGIYVHNSRLLVDRLLKQLKFDGSTTVETAKGPRLLKEALVENYEITVVTPLLVEKYAKIASNNNLISLISDKALLHSYCETSDVLDLVTDFPGTITPQELIDLLRPLNPRLYSVANAPEVFPHEAHFTIGLIEYTQKGRHHTGVCSTYLSDRIDEGDAIPVFLEKNEKFRLTEDDSRPIIMIATSTGIAPFRGFLQQRLNRKATGENWLFFGDRHAQSDFLYKDELEEFQKAGILTRLDTAFSRDQEHKIYVQHRMKQHKKDLFRWIDKKKAIVYVCGNKRTMGQSVKDALEDIIASEGHLSKDQTLDYIQNMKDEKRLLMDLY</sequence>
<dbReference type="InterPro" id="IPR001433">
    <property type="entry name" value="OxRdtase_FAD/NAD-bd"/>
</dbReference>
<proteinExistence type="predicted"/>
<dbReference type="FunFam" id="3.40.50.80:FF:000001">
    <property type="entry name" value="NADPH--cytochrome P450 reductase 1"/>
    <property type="match status" value="1"/>
</dbReference>
<dbReference type="PANTHER" id="PTHR19384">
    <property type="entry name" value="NITRIC OXIDE SYNTHASE-RELATED"/>
    <property type="match status" value="1"/>
</dbReference>
<dbReference type="PRINTS" id="PR00369">
    <property type="entry name" value="FLAVODOXIN"/>
</dbReference>
<dbReference type="Proteomes" id="UP000181976">
    <property type="component" value="Unassembled WGS sequence"/>
</dbReference>
<keyword evidence="5" id="KW-0288">FMN</keyword>
<gene>
    <name evidence="14" type="ORF">SAMN05444380_12912</name>
</gene>
<dbReference type="InterPro" id="IPR029039">
    <property type="entry name" value="Flavoprotein-like_sf"/>
</dbReference>
<dbReference type="PRINTS" id="PR00371">
    <property type="entry name" value="FPNCR"/>
</dbReference>
<dbReference type="InterPro" id="IPR003097">
    <property type="entry name" value="CysJ-like_FAD-binding"/>
</dbReference>
<dbReference type="Pfam" id="PF00258">
    <property type="entry name" value="Flavodoxin_1"/>
    <property type="match status" value="1"/>
</dbReference>
<dbReference type="InterPro" id="IPR023173">
    <property type="entry name" value="NADPH_Cyt_P450_Rdtase_alpha"/>
</dbReference>
<keyword evidence="9" id="KW-0028">Amino-acid biosynthesis</keyword>
<dbReference type="PROSITE" id="PS50902">
    <property type="entry name" value="FLAVODOXIN_LIKE"/>
    <property type="match status" value="1"/>
</dbReference>
<dbReference type="InterPro" id="IPR008254">
    <property type="entry name" value="Flavodoxin/NO_synth"/>
</dbReference>
<keyword evidence="8" id="KW-0560">Oxidoreductase</keyword>
<feature type="region of interest" description="Disordered" evidence="11">
    <location>
        <begin position="1"/>
        <end position="20"/>
    </location>
</feature>
<evidence type="ECO:0000256" key="3">
    <source>
        <dbReference type="ARBA" id="ARBA00012604"/>
    </source>
</evidence>
<dbReference type="EMBL" id="FONA01000029">
    <property type="protein sequence ID" value="SFF04214.1"/>
    <property type="molecule type" value="Genomic_DNA"/>
</dbReference>
<dbReference type="STRING" id="385682.SAMN05444380_12912"/>
<keyword evidence="6" id="KW-0274">FAD</keyword>
<feature type="domain" description="Flavodoxin-like" evidence="12">
    <location>
        <begin position="25"/>
        <end position="163"/>
    </location>
</feature>
<evidence type="ECO:0000256" key="2">
    <source>
        <dbReference type="ARBA" id="ARBA00001974"/>
    </source>
</evidence>
<dbReference type="InterPro" id="IPR039261">
    <property type="entry name" value="FNR_nucleotide-bd"/>
</dbReference>
<dbReference type="InterPro" id="IPR001709">
    <property type="entry name" value="Flavoprot_Pyr_Nucl_cyt_Rdtase"/>
</dbReference>
<dbReference type="Gene3D" id="1.20.990.10">
    <property type="entry name" value="NADPH-cytochrome p450 Reductase, Chain A, domain 3"/>
    <property type="match status" value="1"/>
</dbReference>
<keyword evidence="4" id="KW-0285">Flavoprotein</keyword>
<organism evidence="14 15">
    <name type="scientific">Thermophagus xiamenensis</name>
    <dbReference type="NCBI Taxonomy" id="385682"/>
    <lineage>
        <taxon>Bacteria</taxon>
        <taxon>Pseudomonadati</taxon>
        <taxon>Bacteroidota</taxon>
        <taxon>Bacteroidia</taxon>
        <taxon>Marinilabiliales</taxon>
        <taxon>Marinilabiliaceae</taxon>
        <taxon>Thermophagus</taxon>
    </lineage>
</organism>
<feature type="domain" description="FAD-binding FR-type" evidence="13">
    <location>
        <begin position="193"/>
        <end position="407"/>
    </location>
</feature>